<dbReference type="GO" id="GO:0016491">
    <property type="term" value="F:oxidoreductase activity"/>
    <property type="evidence" value="ECO:0007669"/>
    <property type="project" value="UniProtKB-KW"/>
</dbReference>
<dbReference type="PANTHER" id="PTHR42934">
    <property type="entry name" value="GLYCOLATE OXIDASE SUBUNIT GLCD"/>
    <property type="match status" value="1"/>
</dbReference>
<evidence type="ECO:0000256" key="4">
    <source>
        <dbReference type="ARBA" id="ARBA00023002"/>
    </source>
</evidence>
<protein>
    <submittedName>
        <fullName evidence="6">Glycolate oxidase</fullName>
    </submittedName>
</protein>
<name>A0A0R2CNA3_9LACO</name>
<evidence type="ECO:0000313" key="6">
    <source>
        <dbReference type="EMBL" id="KRM93054.1"/>
    </source>
</evidence>
<dbReference type="STRING" id="1423796.FC24_GL000533"/>
<keyword evidence="4" id="KW-0560">Oxidoreductase</keyword>
<gene>
    <name evidence="6" type="ORF">FC24_GL000533</name>
</gene>
<dbReference type="SUPFAM" id="SSF55103">
    <property type="entry name" value="FAD-linked oxidases, C-terminal domain"/>
    <property type="match status" value="1"/>
</dbReference>
<dbReference type="EMBL" id="AYYI01000099">
    <property type="protein sequence ID" value="KRM93054.1"/>
    <property type="molecule type" value="Genomic_DNA"/>
</dbReference>
<dbReference type="Gene3D" id="1.10.45.10">
    <property type="entry name" value="Vanillyl-alcohol Oxidase, Chain A, domain 4"/>
    <property type="match status" value="1"/>
</dbReference>
<dbReference type="OrthoDB" id="9767256at2"/>
<keyword evidence="3" id="KW-0274">FAD</keyword>
<dbReference type="Proteomes" id="UP000051638">
    <property type="component" value="Unassembled WGS sequence"/>
</dbReference>
<dbReference type="InterPro" id="IPR016169">
    <property type="entry name" value="FAD-bd_PCMH_sub2"/>
</dbReference>
<accession>A0A0R2CNA3</accession>
<dbReference type="InterPro" id="IPR016166">
    <property type="entry name" value="FAD-bd_PCMH"/>
</dbReference>
<evidence type="ECO:0000256" key="2">
    <source>
        <dbReference type="ARBA" id="ARBA00022630"/>
    </source>
</evidence>
<dbReference type="Pfam" id="PF01565">
    <property type="entry name" value="FAD_binding_4"/>
    <property type="match status" value="1"/>
</dbReference>
<keyword evidence="7" id="KW-1185">Reference proteome</keyword>
<dbReference type="Gene3D" id="3.30.465.10">
    <property type="match status" value="1"/>
</dbReference>
<evidence type="ECO:0000256" key="1">
    <source>
        <dbReference type="ARBA" id="ARBA00001974"/>
    </source>
</evidence>
<dbReference type="FunFam" id="1.10.45.10:FF:000001">
    <property type="entry name" value="D-lactate dehydrogenase mitochondrial"/>
    <property type="match status" value="1"/>
</dbReference>
<dbReference type="InterPro" id="IPR036318">
    <property type="entry name" value="FAD-bd_PCMH-like_sf"/>
</dbReference>
<reference evidence="6 7" key="1">
    <citation type="journal article" date="2015" name="Genome Announc.">
        <title>Expanding the biotechnology potential of lactobacilli through comparative genomics of 213 strains and associated genera.</title>
        <authorList>
            <person name="Sun Z."/>
            <person name="Harris H.M."/>
            <person name="McCann A."/>
            <person name="Guo C."/>
            <person name="Argimon S."/>
            <person name="Zhang W."/>
            <person name="Yang X."/>
            <person name="Jeffery I.B."/>
            <person name="Cooney J.C."/>
            <person name="Kagawa T.F."/>
            <person name="Liu W."/>
            <person name="Song Y."/>
            <person name="Salvetti E."/>
            <person name="Wrobel A."/>
            <person name="Rasinkangas P."/>
            <person name="Parkhill J."/>
            <person name="Rea M.C."/>
            <person name="O'Sullivan O."/>
            <person name="Ritari J."/>
            <person name="Douillard F.P."/>
            <person name="Paul Ross R."/>
            <person name="Yang R."/>
            <person name="Briner A.E."/>
            <person name="Felis G.E."/>
            <person name="de Vos W.M."/>
            <person name="Barrangou R."/>
            <person name="Klaenhammer T.R."/>
            <person name="Caufield P.W."/>
            <person name="Cui Y."/>
            <person name="Zhang H."/>
            <person name="O'Toole P.W."/>
        </authorList>
    </citation>
    <scope>NUCLEOTIDE SEQUENCE [LARGE SCALE GENOMIC DNA]</scope>
    <source>
        <strain evidence="6 7">DSM 20253</strain>
    </source>
</reference>
<evidence type="ECO:0000313" key="7">
    <source>
        <dbReference type="Proteomes" id="UP000051638"/>
    </source>
</evidence>
<dbReference type="GO" id="GO:0071949">
    <property type="term" value="F:FAD binding"/>
    <property type="evidence" value="ECO:0007669"/>
    <property type="project" value="InterPro"/>
</dbReference>
<keyword evidence="2" id="KW-0285">Flavoprotein</keyword>
<dbReference type="Gene3D" id="3.30.70.2740">
    <property type="match status" value="1"/>
</dbReference>
<evidence type="ECO:0000259" key="5">
    <source>
        <dbReference type="PROSITE" id="PS51387"/>
    </source>
</evidence>
<comment type="caution">
    <text evidence="6">The sequence shown here is derived from an EMBL/GenBank/DDBJ whole genome shotgun (WGS) entry which is preliminary data.</text>
</comment>
<organism evidence="6 7">
    <name type="scientific">Loigolactobacillus rennini DSM 20253</name>
    <dbReference type="NCBI Taxonomy" id="1423796"/>
    <lineage>
        <taxon>Bacteria</taxon>
        <taxon>Bacillati</taxon>
        <taxon>Bacillota</taxon>
        <taxon>Bacilli</taxon>
        <taxon>Lactobacillales</taxon>
        <taxon>Lactobacillaceae</taxon>
        <taxon>Loigolactobacillus</taxon>
    </lineage>
</organism>
<dbReference type="Pfam" id="PF02913">
    <property type="entry name" value="FAD-oxidase_C"/>
    <property type="match status" value="1"/>
</dbReference>
<proteinExistence type="predicted"/>
<dbReference type="InterPro" id="IPR016171">
    <property type="entry name" value="Vanillyl_alc_oxidase_C-sub2"/>
</dbReference>
<dbReference type="InterPro" id="IPR006094">
    <property type="entry name" value="Oxid_FAD_bind_N"/>
</dbReference>
<dbReference type="SUPFAM" id="SSF56176">
    <property type="entry name" value="FAD-binding/transporter-associated domain-like"/>
    <property type="match status" value="1"/>
</dbReference>
<dbReference type="AlphaFoldDB" id="A0A0R2CNA3"/>
<feature type="domain" description="FAD-binding PCMH-type" evidence="5">
    <location>
        <begin position="40"/>
        <end position="218"/>
    </location>
</feature>
<dbReference type="InterPro" id="IPR004113">
    <property type="entry name" value="FAD-bd_oxidored_4_C"/>
</dbReference>
<dbReference type="RefSeq" id="WP_057874780.1">
    <property type="nucleotide sequence ID" value="NZ_AYYI01000099.1"/>
</dbReference>
<comment type="cofactor">
    <cofactor evidence="1">
        <name>FAD</name>
        <dbReference type="ChEBI" id="CHEBI:57692"/>
    </cofactor>
</comment>
<evidence type="ECO:0000256" key="3">
    <source>
        <dbReference type="ARBA" id="ARBA00022827"/>
    </source>
</evidence>
<dbReference type="InterPro" id="IPR016164">
    <property type="entry name" value="FAD-linked_Oxase-like_C"/>
</dbReference>
<dbReference type="PROSITE" id="PS51387">
    <property type="entry name" value="FAD_PCMH"/>
    <property type="match status" value="1"/>
</dbReference>
<dbReference type="PATRIC" id="fig|1423796.3.peg.549"/>
<dbReference type="Gene3D" id="3.30.70.2190">
    <property type="match status" value="1"/>
</dbReference>
<dbReference type="InterPro" id="IPR051914">
    <property type="entry name" value="FAD-linked_OxidoTrans_Type4"/>
</dbReference>
<dbReference type="PANTHER" id="PTHR42934:SF2">
    <property type="entry name" value="GLYCOLATE OXIDASE SUBUNIT GLCD"/>
    <property type="match status" value="1"/>
</dbReference>
<sequence>MDETTKENFLKALTKVIPPDRLYTEDEISDDYGHDEINTIFHLPEFAVKPMTTKEVATVMQCANENNISVVVRGAGTGLVGGAIPTTGGLLLDLSGMNEIKQLDTDNLTLTVEPGALLTDIKQYTETRGFFYPPDPGEKTATIGGNISTNAGGMRAIKYGVTRDYVRGLTVVTALGNVMHLGGKFVKNSSGFDLKDMIIGSEGTLGVITEITLKIIIKPEVTMSLLVPFPNFKDAIKAVPNILRSGITPTAVEFFEQNVIKYWESFSQKIFPEDGHQAYLLLSFDGQKEAQIEDDYEKIAELCLEHGAEDVYVLDDVKQQEEIWSARGAFLEAIKDSTTEMDEVDIVVPRSEIVSFVQYVHQIATTENIRIPGFGHAGDGNLHFYVCRDDYDQKTWQEKLTKVFDALYQESKTLGGQVSGEHGIGIAKKVYLRKSLDEVTYTAMKKIKQVFDPNNILNPDKIL</sequence>